<gene>
    <name evidence="1" type="ORF">SCALOS_LOCUS1130</name>
</gene>
<evidence type="ECO:0000313" key="2">
    <source>
        <dbReference type="Proteomes" id="UP000789860"/>
    </source>
</evidence>
<comment type="caution">
    <text evidence="1">The sequence shown here is derived from an EMBL/GenBank/DDBJ whole genome shotgun (WGS) entry which is preliminary data.</text>
</comment>
<organism evidence="1 2">
    <name type="scientific">Scutellospora calospora</name>
    <dbReference type="NCBI Taxonomy" id="85575"/>
    <lineage>
        <taxon>Eukaryota</taxon>
        <taxon>Fungi</taxon>
        <taxon>Fungi incertae sedis</taxon>
        <taxon>Mucoromycota</taxon>
        <taxon>Glomeromycotina</taxon>
        <taxon>Glomeromycetes</taxon>
        <taxon>Diversisporales</taxon>
        <taxon>Gigasporaceae</taxon>
        <taxon>Scutellospora</taxon>
    </lineage>
</organism>
<protein>
    <submittedName>
        <fullName evidence="1">7874_t:CDS:1</fullName>
    </submittedName>
</protein>
<accession>A0ACA9K3F6</accession>
<sequence>MGRLTKRKVHSRKVRVQRITKRRHQIEVSETCSSSSDKLNDVEDREISILRSEEADNMITRLMQTVSEMNKHINMDNYSMSDTISSDSDSEIFGSDSEVKTAKSHNIMSLEYLNNTIKQLEKEIKSNKHSEVVKARLYTMLFYFHLVEHGHKRIEASIIVVGAAGKGVYHAHCIRAWAINYIKNSEFPISRQGKHPKTWSFLWDDDNVNSDELAKHVNEKILPKLCFDPSPTICIRTARNWLKTFEFKYSEVRKGMYMDRHECADVVAYHERFLERIAEFETCMVVFSGENMEEETRPDFDNIIILVAFPNLPSEVCVITYLGKDGDGWWNSDDLALFAFDNTTGHCAYAEDALLAKNMNLSPYGKQPKMRSTTYGDNIPQDI</sequence>
<proteinExistence type="predicted"/>
<reference evidence="1" key="1">
    <citation type="submission" date="2021-06" db="EMBL/GenBank/DDBJ databases">
        <authorList>
            <person name="Kallberg Y."/>
            <person name="Tangrot J."/>
            <person name="Rosling A."/>
        </authorList>
    </citation>
    <scope>NUCLEOTIDE SEQUENCE</scope>
    <source>
        <strain evidence="1">AU212A</strain>
    </source>
</reference>
<dbReference type="EMBL" id="CAJVPM010000699">
    <property type="protein sequence ID" value="CAG8449812.1"/>
    <property type="molecule type" value="Genomic_DNA"/>
</dbReference>
<name>A0ACA9K3F6_9GLOM</name>
<keyword evidence="2" id="KW-1185">Reference proteome</keyword>
<dbReference type="Proteomes" id="UP000789860">
    <property type="component" value="Unassembled WGS sequence"/>
</dbReference>
<evidence type="ECO:0000313" key="1">
    <source>
        <dbReference type="EMBL" id="CAG8449812.1"/>
    </source>
</evidence>